<dbReference type="RefSeq" id="WP_152151527.1">
    <property type="nucleotide sequence ID" value="NZ_WEIO01000005.1"/>
</dbReference>
<keyword evidence="3" id="KW-0378">Hydrolase</keyword>
<feature type="domain" description="SCP" evidence="1">
    <location>
        <begin position="262"/>
        <end position="374"/>
    </location>
</feature>
<dbReference type="CDD" id="cd05379">
    <property type="entry name" value="CAP_bacterial"/>
    <property type="match status" value="1"/>
</dbReference>
<evidence type="ECO:0000259" key="1">
    <source>
        <dbReference type="Pfam" id="PF00188"/>
    </source>
</evidence>
<dbReference type="InterPro" id="IPR029410">
    <property type="entry name" value="CAP_assoc"/>
</dbReference>
<dbReference type="GO" id="GO:0008233">
    <property type="term" value="F:peptidase activity"/>
    <property type="evidence" value="ECO:0007669"/>
    <property type="project" value="UniProtKB-KW"/>
</dbReference>
<organism evidence="3 4">
    <name type="scientific">Bacillus aerolatus</name>
    <dbReference type="NCBI Taxonomy" id="2653354"/>
    <lineage>
        <taxon>Bacteria</taxon>
        <taxon>Bacillati</taxon>
        <taxon>Bacillota</taxon>
        <taxon>Bacilli</taxon>
        <taxon>Bacillales</taxon>
        <taxon>Bacillaceae</taxon>
        <taxon>Bacillus</taxon>
    </lineage>
</organism>
<name>A0A6I1FQ85_9BACI</name>
<dbReference type="InterPro" id="IPR014044">
    <property type="entry name" value="CAP_dom"/>
</dbReference>
<feature type="domain" description="CAP-associated" evidence="2">
    <location>
        <begin position="109"/>
        <end position="243"/>
    </location>
</feature>
<dbReference type="Pfam" id="PF14504">
    <property type="entry name" value="CAP_assoc_N"/>
    <property type="match status" value="1"/>
</dbReference>
<dbReference type="PANTHER" id="PTHR31157:SF1">
    <property type="entry name" value="SCP DOMAIN-CONTAINING PROTEIN"/>
    <property type="match status" value="1"/>
</dbReference>
<dbReference type="Pfam" id="PF00188">
    <property type="entry name" value="CAP"/>
    <property type="match status" value="1"/>
</dbReference>
<sequence length="380" mass="43917">MLRSLFHTLITLFILFVSWPFIEKQIEKTDVSPALEKIKSDIYAFKENPEVSAVFDSLSGSFYQLVGKLDETASLSQNQEQTGTKHVEKPNLERPMEQAFSIHNIELMDSKEKVEQLLGPSKRSSYNEYGTEWHAYHKDYQNFLMVAYDENNKVAGLYTNQDLIASVSGIKLGSPKDTVLQKLGTPLSQIRKGLVYIQLQEDQDYDVFMLDGSYVTVFYDKHKNNTVTAIQLINEELEQKKNDFYTKASEPLKEGFEYQLFDLTNADRVNHHLPVLKWDNKVKETARKHSMDMAEQSYFSHTNLKGQSPFDRMKEDEIFFTTAGENLAYGQFSSIFAHEGLMNSLGHRENILRPEYRFLGVGVAFNEESQPYYTENFFTK</sequence>
<comment type="caution">
    <text evidence="3">The sequence shown here is derived from an EMBL/GenBank/DDBJ whole genome shotgun (WGS) entry which is preliminary data.</text>
</comment>
<evidence type="ECO:0000313" key="4">
    <source>
        <dbReference type="Proteomes" id="UP000429595"/>
    </source>
</evidence>
<dbReference type="Proteomes" id="UP000429595">
    <property type="component" value="Unassembled WGS sequence"/>
</dbReference>
<proteinExistence type="predicted"/>
<evidence type="ECO:0000259" key="2">
    <source>
        <dbReference type="Pfam" id="PF14504"/>
    </source>
</evidence>
<dbReference type="InterPro" id="IPR035940">
    <property type="entry name" value="CAP_sf"/>
</dbReference>
<dbReference type="EMBL" id="WEIO01000005">
    <property type="protein sequence ID" value="KAB7706540.1"/>
    <property type="molecule type" value="Genomic_DNA"/>
</dbReference>
<dbReference type="AlphaFoldDB" id="A0A6I1FQ85"/>
<evidence type="ECO:0000313" key="3">
    <source>
        <dbReference type="EMBL" id="KAB7706540.1"/>
    </source>
</evidence>
<dbReference type="GO" id="GO:0006508">
    <property type="term" value="P:proteolysis"/>
    <property type="evidence" value="ECO:0007669"/>
    <property type="project" value="UniProtKB-KW"/>
</dbReference>
<reference evidence="3 4" key="1">
    <citation type="submission" date="2019-10" db="EMBL/GenBank/DDBJ databases">
        <title>Bacillus aerolatum sp. nov., isolated from bioaerosol of sport playgrounds.</title>
        <authorList>
            <person name="Chen P."/>
            <person name="Zhang G."/>
        </authorList>
    </citation>
    <scope>NUCLEOTIDE SEQUENCE [LARGE SCALE GENOMIC DNA]</scope>
    <source>
        <strain evidence="3 4">CX253</strain>
    </source>
</reference>
<dbReference type="Gene3D" id="3.40.33.10">
    <property type="entry name" value="CAP"/>
    <property type="match status" value="1"/>
</dbReference>
<keyword evidence="3" id="KW-0645">Protease</keyword>
<dbReference type="PANTHER" id="PTHR31157">
    <property type="entry name" value="SCP DOMAIN-CONTAINING PROTEIN"/>
    <property type="match status" value="1"/>
</dbReference>
<accession>A0A6I1FQ85</accession>
<dbReference type="SUPFAM" id="SSF55797">
    <property type="entry name" value="PR-1-like"/>
    <property type="match status" value="1"/>
</dbReference>
<protein>
    <submittedName>
        <fullName evidence="3">Serine protease</fullName>
    </submittedName>
</protein>
<gene>
    <name evidence="3" type="ORF">F9802_10085</name>
</gene>
<keyword evidence="4" id="KW-1185">Reference proteome</keyword>